<dbReference type="InterPro" id="IPR018490">
    <property type="entry name" value="cNMP-bd_dom_sf"/>
</dbReference>
<proteinExistence type="predicted"/>
<dbReference type="Pfam" id="PF13545">
    <property type="entry name" value="HTH_Crp_2"/>
    <property type="match status" value="1"/>
</dbReference>
<dbReference type="EMBL" id="BMZD01000005">
    <property type="protein sequence ID" value="GHA01771.1"/>
    <property type="molecule type" value="Genomic_DNA"/>
</dbReference>
<keyword evidence="6" id="KW-1185">Reference proteome</keyword>
<dbReference type="SUPFAM" id="SSF51206">
    <property type="entry name" value="cAMP-binding domain-like"/>
    <property type="match status" value="1"/>
</dbReference>
<dbReference type="InterPro" id="IPR012318">
    <property type="entry name" value="HTH_CRP"/>
</dbReference>
<gene>
    <name evidence="5" type="ORF">GCM10011617_23190</name>
</gene>
<dbReference type="Gene3D" id="2.60.120.10">
    <property type="entry name" value="Jelly Rolls"/>
    <property type="match status" value="1"/>
</dbReference>
<evidence type="ECO:0000256" key="2">
    <source>
        <dbReference type="ARBA" id="ARBA00023125"/>
    </source>
</evidence>
<evidence type="ECO:0000259" key="4">
    <source>
        <dbReference type="PROSITE" id="PS51063"/>
    </source>
</evidence>
<organism evidence="5 6">
    <name type="scientific">Novosphingobium arvoryzae</name>
    <dbReference type="NCBI Taxonomy" id="1256514"/>
    <lineage>
        <taxon>Bacteria</taxon>
        <taxon>Pseudomonadati</taxon>
        <taxon>Pseudomonadota</taxon>
        <taxon>Alphaproteobacteria</taxon>
        <taxon>Sphingomonadales</taxon>
        <taxon>Sphingomonadaceae</taxon>
        <taxon>Novosphingobium</taxon>
    </lineage>
</organism>
<evidence type="ECO:0000313" key="5">
    <source>
        <dbReference type="EMBL" id="GHA01771.1"/>
    </source>
</evidence>
<dbReference type="GO" id="GO:0006355">
    <property type="term" value="P:regulation of DNA-templated transcription"/>
    <property type="evidence" value="ECO:0007669"/>
    <property type="project" value="InterPro"/>
</dbReference>
<dbReference type="Proteomes" id="UP000634139">
    <property type="component" value="Unassembled WGS sequence"/>
</dbReference>
<dbReference type="InterPro" id="IPR036390">
    <property type="entry name" value="WH_DNA-bd_sf"/>
</dbReference>
<sequence>MRQAFGCGNDLAITILASAREGELPRGAVLWPIAGRDETTLVTTGLAQEVAYGRDGSMLVLHQVQPGEFFGSLVGGSAVETSAQVEAVVDSRGVQFATISILRLMESYACVGVAITRQLANRIDTMRVRMVETSMLSATGRICAELLRRARRAPDMTIRPLPVFAELAVTVQSTRETVSRTVSQLEKRGVLRREPGGLVVVAPHRLEEQVY</sequence>
<keyword evidence="1" id="KW-0805">Transcription regulation</keyword>
<dbReference type="RefSeq" id="WP_189541701.1">
    <property type="nucleotide sequence ID" value="NZ_BMZD01000005.1"/>
</dbReference>
<dbReference type="GO" id="GO:0003677">
    <property type="term" value="F:DNA binding"/>
    <property type="evidence" value="ECO:0007669"/>
    <property type="project" value="UniProtKB-KW"/>
</dbReference>
<dbReference type="SUPFAM" id="SSF46785">
    <property type="entry name" value="Winged helix' DNA-binding domain"/>
    <property type="match status" value="1"/>
</dbReference>
<evidence type="ECO:0000256" key="3">
    <source>
        <dbReference type="ARBA" id="ARBA00023163"/>
    </source>
</evidence>
<feature type="domain" description="HTH crp-type" evidence="4">
    <location>
        <begin position="136"/>
        <end position="204"/>
    </location>
</feature>
<keyword evidence="3" id="KW-0804">Transcription</keyword>
<evidence type="ECO:0000313" key="6">
    <source>
        <dbReference type="Proteomes" id="UP000634139"/>
    </source>
</evidence>
<comment type="caution">
    <text evidence="5">The sequence shown here is derived from an EMBL/GenBank/DDBJ whole genome shotgun (WGS) entry which is preliminary data.</text>
</comment>
<reference evidence="5" key="2">
    <citation type="submission" date="2020-09" db="EMBL/GenBank/DDBJ databases">
        <authorList>
            <person name="Sun Q."/>
            <person name="Kim S."/>
        </authorList>
    </citation>
    <scope>NUCLEOTIDE SEQUENCE</scope>
    <source>
        <strain evidence="5">KCTC 32422</strain>
    </source>
</reference>
<name>A0A918VIL6_9SPHN</name>
<evidence type="ECO:0000256" key="1">
    <source>
        <dbReference type="ARBA" id="ARBA00023015"/>
    </source>
</evidence>
<dbReference type="PROSITE" id="PS51063">
    <property type="entry name" value="HTH_CRP_2"/>
    <property type="match status" value="1"/>
</dbReference>
<accession>A0A918VIL6</accession>
<dbReference type="AlphaFoldDB" id="A0A918VIL6"/>
<keyword evidence="2" id="KW-0238">DNA-binding</keyword>
<protein>
    <recommendedName>
        <fullName evidence="4">HTH crp-type domain-containing protein</fullName>
    </recommendedName>
</protein>
<reference evidence="5" key="1">
    <citation type="journal article" date="2014" name="Int. J. Syst. Evol. Microbiol.">
        <title>Complete genome sequence of Corynebacterium casei LMG S-19264T (=DSM 44701T), isolated from a smear-ripened cheese.</title>
        <authorList>
            <consortium name="US DOE Joint Genome Institute (JGI-PGF)"/>
            <person name="Walter F."/>
            <person name="Albersmeier A."/>
            <person name="Kalinowski J."/>
            <person name="Ruckert C."/>
        </authorList>
    </citation>
    <scope>NUCLEOTIDE SEQUENCE</scope>
    <source>
        <strain evidence="5">KCTC 32422</strain>
    </source>
</reference>
<dbReference type="InterPro" id="IPR014710">
    <property type="entry name" value="RmlC-like_jellyroll"/>
</dbReference>